<evidence type="ECO:0000313" key="10">
    <source>
        <dbReference type="Proteomes" id="UP000762676"/>
    </source>
</evidence>
<gene>
    <name evidence="9" type="ORF">ElyMa_000960200</name>
</gene>
<comment type="similarity">
    <text evidence="2">Belongs to the SMIM8 family.</text>
</comment>
<accession>A0AAV4HH15</accession>
<evidence type="ECO:0000313" key="9">
    <source>
        <dbReference type="EMBL" id="GFR96120.1"/>
    </source>
</evidence>
<organism evidence="9 10">
    <name type="scientific">Elysia marginata</name>
    <dbReference type="NCBI Taxonomy" id="1093978"/>
    <lineage>
        <taxon>Eukaryota</taxon>
        <taxon>Metazoa</taxon>
        <taxon>Spiralia</taxon>
        <taxon>Lophotrochozoa</taxon>
        <taxon>Mollusca</taxon>
        <taxon>Gastropoda</taxon>
        <taxon>Heterobranchia</taxon>
        <taxon>Euthyneura</taxon>
        <taxon>Panpulmonata</taxon>
        <taxon>Sacoglossa</taxon>
        <taxon>Placobranchoidea</taxon>
        <taxon>Plakobranchidae</taxon>
        <taxon>Elysia</taxon>
    </lineage>
</organism>
<dbReference type="AlphaFoldDB" id="A0AAV4HH15"/>
<proteinExistence type="inferred from homology"/>
<name>A0AAV4HH15_9GAST</name>
<dbReference type="InterPro" id="IPR026686">
    <property type="entry name" value="UPF0708"/>
</dbReference>
<comment type="subcellular location">
    <subcellularLocation>
        <location evidence="1">Membrane</location>
        <topology evidence="1">Single-pass membrane protein</topology>
    </subcellularLocation>
</comment>
<keyword evidence="4 8" id="KW-0812">Transmembrane</keyword>
<keyword evidence="5 8" id="KW-1133">Transmembrane helix</keyword>
<feature type="region of interest" description="Disordered" evidence="7">
    <location>
        <begin position="1"/>
        <end position="24"/>
    </location>
</feature>
<dbReference type="Pfam" id="PF14937">
    <property type="entry name" value="DUF4500"/>
    <property type="match status" value="1"/>
</dbReference>
<dbReference type="GO" id="GO:0016020">
    <property type="term" value="C:membrane"/>
    <property type="evidence" value="ECO:0007669"/>
    <property type="project" value="UniProtKB-SubCell"/>
</dbReference>
<dbReference type="PANTHER" id="PTHR14274">
    <property type="entry name" value="SMALL INTEGRAL MEMBRANE PROTEIN 8"/>
    <property type="match status" value="1"/>
</dbReference>
<reference evidence="9 10" key="1">
    <citation type="journal article" date="2021" name="Elife">
        <title>Chloroplast acquisition without the gene transfer in kleptoplastic sea slugs, Plakobranchus ocellatus.</title>
        <authorList>
            <person name="Maeda T."/>
            <person name="Takahashi S."/>
            <person name="Yoshida T."/>
            <person name="Shimamura S."/>
            <person name="Takaki Y."/>
            <person name="Nagai Y."/>
            <person name="Toyoda A."/>
            <person name="Suzuki Y."/>
            <person name="Arimoto A."/>
            <person name="Ishii H."/>
            <person name="Satoh N."/>
            <person name="Nishiyama T."/>
            <person name="Hasebe M."/>
            <person name="Maruyama T."/>
            <person name="Minagawa J."/>
            <person name="Obokata J."/>
            <person name="Shigenobu S."/>
        </authorList>
    </citation>
    <scope>NUCLEOTIDE SEQUENCE [LARGE SCALE GENOMIC DNA]</scope>
</reference>
<evidence type="ECO:0000256" key="2">
    <source>
        <dbReference type="ARBA" id="ARBA00009328"/>
    </source>
</evidence>
<feature type="transmembrane region" description="Helical" evidence="8">
    <location>
        <begin position="47"/>
        <end position="65"/>
    </location>
</feature>
<evidence type="ECO:0000256" key="7">
    <source>
        <dbReference type="SAM" id="MobiDB-lite"/>
    </source>
</evidence>
<evidence type="ECO:0000256" key="3">
    <source>
        <dbReference type="ARBA" id="ARBA00014451"/>
    </source>
</evidence>
<evidence type="ECO:0000256" key="4">
    <source>
        <dbReference type="ARBA" id="ARBA00022692"/>
    </source>
</evidence>
<evidence type="ECO:0000256" key="1">
    <source>
        <dbReference type="ARBA" id="ARBA00004167"/>
    </source>
</evidence>
<keyword evidence="10" id="KW-1185">Reference proteome</keyword>
<evidence type="ECO:0000256" key="6">
    <source>
        <dbReference type="ARBA" id="ARBA00023136"/>
    </source>
</evidence>
<evidence type="ECO:0000256" key="5">
    <source>
        <dbReference type="ARBA" id="ARBA00022989"/>
    </source>
</evidence>
<dbReference type="PANTHER" id="PTHR14274:SF1">
    <property type="entry name" value="SMALL INTEGRAL MEMBRANE PROTEIN 8"/>
    <property type="match status" value="1"/>
</dbReference>
<sequence length="96" mass="10549">MESTEKSGGGKNNLKPGAAKQGGWASMPSTTAFRAINFELFVKPNKFVMAFGAIAFTTCISYIVYMNVTDDKKKTTYVTLDEDGGTTVRPRPSRWD</sequence>
<protein>
    <recommendedName>
        <fullName evidence="3">Small integral membrane protein 8</fullName>
    </recommendedName>
</protein>
<keyword evidence="6 8" id="KW-0472">Membrane</keyword>
<dbReference type="EMBL" id="BMAT01001963">
    <property type="protein sequence ID" value="GFR96120.1"/>
    <property type="molecule type" value="Genomic_DNA"/>
</dbReference>
<dbReference type="Proteomes" id="UP000762676">
    <property type="component" value="Unassembled WGS sequence"/>
</dbReference>
<comment type="caution">
    <text evidence="9">The sequence shown here is derived from an EMBL/GenBank/DDBJ whole genome shotgun (WGS) entry which is preliminary data.</text>
</comment>
<evidence type="ECO:0000256" key="8">
    <source>
        <dbReference type="SAM" id="Phobius"/>
    </source>
</evidence>